<accession>A0A4Y9XWU5</accession>
<evidence type="ECO:0000256" key="1">
    <source>
        <dbReference type="SAM" id="MobiDB-lite"/>
    </source>
</evidence>
<dbReference type="SUPFAM" id="SSF53098">
    <property type="entry name" value="Ribonuclease H-like"/>
    <property type="match status" value="1"/>
</dbReference>
<dbReference type="AlphaFoldDB" id="A0A4Y9XWU5"/>
<comment type="caution">
    <text evidence="3">The sequence shown here is derived from an EMBL/GenBank/DDBJ whole genome shotgun (WGS) entry which is preliminary data.</text>
</comment>
<gene>
    <name evidence="3" type="ORF">EVJ58_g9365</name>
</gene>
<protein>
    <recommendedName>
        <fullName evidence="2">HAT C-terminal dimerisation domain-containing protein</fullName>
    </recommendedName>
</protein>
<evidence type="ECO:0000313" key="3">
    <source>
        <dbReference type="EMBL" id="TFY53601.1"/>
    </source>
</evidence>
<dbReference type="EMBL" id="SEKV01000801">
    <property type="protein sequence ID" value="TFY53601.1"/>
    <property type="molecule type" value="Genomic_DNA"/>
</dbReference>
<name>A0A4Y9XWU5_9APHY</name>
<dbReference type="GO" id="GO:0046983">
    <property type="term" value="F:protein dimerization activity"/>
    <property type="evidence" value="ECO:0007669"/>
    <property type="project" value="InterPro"/>
</dbReference>
<reference evidence="3 4" key="1">
    <citation type="submission" date="2019-01" db="EMBL/GenBank/DDBJ databases">
        <title>Genome sequencing of the rare red list fungi Fomitopsis rosea.</title>
        <authorList>
            <person name="Buettner E."/>
            <person name="Kellner H."/>
        </authorList>
    </citation>
    <scope>NUCLEOTIDE SEQUENCE [LARGE SCALE GENOMIC DNA]</scope>
    <source>
        <strain evidence="3 4">DSM 105464</strain>
    </source>
</reference>
<feature type="domain" description="HAT C-terminal dimerisation" evidence="2">
    <location>
        <begin position="33"/>
        <end position="109"/>
    </location>
</feature>
<feature type="compositionally biased region" description="Polar residues" evidence="1">
    <location>
        <begin position="79"/>
        <end position="91"/>
    </location>
</feature>
<evidence type="ECO:0000313" key="4">
    <source>
        <dbReference type="Proteomes" id="UP000298390"/>
    </source>
</evidence>
<dbReference type="InterPro" id="IPR012337">
    <property type="entry name" value="RNaseH-like_sf"/>
</dbReference>
<organism evidence="3 4">
    <name type="scientific">Rhodofomes roseus</name>
    <dbReference type="NCBI Taxonomy" id="34475"/>
    <lineage>
        <taxon>Eukaryota</taxon>
        <taxon>Fungi</taxon>
        <taxon>Dikarya</taxon>
        <taxon>Basidiomycota</taxon>
        <taxon>Agaricomycotina</taxon>
        <taxon>Agaricomycetes</taxon>
        <taxon>Polyporales</taxon>
        <taxon>Rhodofomes</taxon>
    </lineage>
</organism>
<proteinExistence type="predicted"/>
<dbReference type="STRING" id="34475.A0A4Y9XWU5"/>
<sequence length="132" mass="14960">MQELSDTLARAARKTIQPLAKSTGSPTTVDEEYNVWMAHGVEPEHSDVLGYWRNKTVQTTFPVLFRIAMDYLPVQATSVPSERAFSSSAETDTPRRNRLGPTLMEATQVSKYLVKRDRLSFTSHMEHMPSDE</sequence>
<evidence type="ECO:0000259" key="2">
    <source>
        <dbReference type="Pfam" id="PF05699"/>
    </source>
</evidence>
<dbReference type="Pfam" id="PF05699">
    <property type="entry name" value="Dimer_Tnp_hAT"/>
    <property type="match status" value="1"/>
</dbReference>
<dbReference type="Proteomes" id="UP000298390">
    <property type="component" value="Unassembled WGS sequence"/>
</dbReference>
<feature type="region of interest" description="Disordered" evidence="1">
    <location>
        <begin position="79"/>
        <end position="102"/>
    </location>
</feature>
<dbReference type="InterPro" id="IPR008906">
    <property type="entry name" value="HATC_C_dom"/>
</dbReference>